<dbReference type="KEGG" id="gfm:Enr17x_01200"/>
<reference evidence="2 3" key="1">
    <citation type="submission" date="2019-03" db="EMBL/GenBank/DDBJ databases">
        <title>Deep-cultivation of Planctomycetes and their phenomic and genomic characterization uncovers novel biology.</title>
        <authorList>
            <person name="Wiegand S."/>
            <person name="Jogler M."/>
            <person name="Boedeker C."/>
            <person name="Pinto D."/>
            <person name="Vollmers J."/>
            <person name="Rivas-Marin E."/>
            <person name="Kohn T."/>
            <person name="Peeters S.H."/>
            <person name="Heuer A."/>
            <person name="Rast P."/>
            <person name="Oberbeckmann S."/>
            <person name="Bunk B."/>
            <person name="Jeske O."/>
            <person name="Meyerdierks A."/>
            <person name="Storesund J.E."/>
            <person name="Kallscheuer N."/>
            <person name="Luecker S."/>
            <person name="Lage O.M."/>
            <person name="Pohl T."/>
            <person name="Merkel B.J."/>
            <person name="Hornburger P."/>
            <person name="Mueller R.-W."/>
            <person name="Bruemmer F."/>
            <person name="Labrenz M."/>
            <person name="Spormann A.M."/>
            <person name="Op den Camp H."/>
            <person name="Overmann J."/>
            <person name="Amann R."/>
            <person name="Jetten M.S.M."/>
            <person name="Mascher T."/>
            <person name="Medema M.H."/>
            <person name="Devos D.P."/>
            <person name="Kaster A.-K."/>
            <person name="Ovreas L."/>
            <person name="Rohde M."/>
            <person name="Galperin M.Y."/>
            <person name="Jogler C."/>
        </authorList>
    </citation>
    <scope>NUCLEOTIDE SEQUENCE [LARGE SCALE GENOMIC DNA]</scope>
    <source>
        <strain evidence="2 3">Enr17</strain>
    </source>
</reference>
<keyword evidence="1" id="KW-0732">Signal</keyword>
<evidence type="ECO:0000313" key="2">
    <source>
        <dbReference type="EMBL" id="QDV48111.1"/>
    </source>
</evidence>
<name>A0A518I4R5_9PLAN</name>
<dbReference type="EMBL" id="CP037452">
    <property type="protein sequence ID" value="QDV48111.1"/>
    <property type="molecule type" value="Genomic_DNA"/>
</dbReference>
<evidence type="ECO:0000313" key="3">
    <source>
        <dbReference type="Proteomes" id="UP000318313"/>
    </source>
</evidence>
<organism evidence="2 3">
    <name type="scientific">Gimesia fumaroli</name>
    <dbReference type="NCBI Taxonomy" id="2527976"/>
    <lineage>
        <taxon>Bacteria</taxon>
        <taxon>Pseudomonadati</taxon>
        <taxon>Planctomycetota</taxon>
        <taxon>Planctomycetia</taxon>
        <taxon>Planctomycetales</taxon>
        <taxon>Planctomycetaceae</taxon>
        <taxon>Gimesia</taxon>
    </lineage>
</organism>
<evidence type="ECO:0000256" key="1">
    <source>
        <dbReference type="SAM" id="SignalP"/>
    </source>
</evidence>
<feature type="chain" id="PRO_5022068701" evidence="1">
    <location>
        <begin position="30"/>
        <end position="216"/>
    </location>
</feature>
<proteinExistence type="predicted"/>
<accession>A0A518I4R5</accession>
<sequence length="216" mass="24012" precursor="true">MKCIVFSDRHRLHALFLMALVLAFITANPQHTSAGRYRVARYCPACTVPAKQNVFVTGEKANQLRVQVTGKKNNELEIYFRSRLNTQSLVGAAHLNSPHCVKLNPPGSDQDESADQSYATCFVRFQNHFVAYGIGSPGKLIKVTNDPRNFKSTDKGGVIETTPDYPVHLKWISNQVLRVAHGKGGKKVIVLRFQPNANQWQILDGETGKQEPIGTP</sequence>
<dbReference type="RefSeq" id="WP_145305316.1">
    <property type="nucleotide sequence ID" value="NZ_CP037452.1"/>
</dbReference>
<gene>
    <name evidence="2" type="ORF">Enr17x_01200</name>
</gene>
<feature type="signal peptide" evidence="1">
    <location>
        <begin position="1"/>
        <end position="29"/>
    </location>
</feature>
<dbReference type="AlphaFoldDB" id="A0A518I4R5"/>
<protein>
    <submittedName>
        <fullName evidence="2">Uncharacterized protein</fullName>
    </submittedName>
</protein>
<keyword evidence="3" id="KW-1185">Reference proteome</keyword>
<dbReference type="Proteomes" id="UP000318313">
    <property type="component" value="Chromosome"/>
</dbReference>